<protein>
    <submittedName>
        <fullName evidence="1">Uncharacterized protein</fullName>
    </submittedName>
</protein>
<dbReference type="EMBL" id="LVWA01000011">
    <property type="protein sequence ID" value="OKL38854.1"/>
    <property type="molecule type" value="Genomic_DNA"/>
</dbReference>
<dbReference type="Proteomes" id="UP000186551">
    <property type="component" value="Unassembled WGS sequence"/>
</dbReference>
<name>A0A1Q5P9I0_9BACT</name>
<comment type="caution">
    <text evidence="1">The sequence shown here is derived from an EMBL/GenBank/DDBJ whole genome shotgun (WGS) entry which is preliminary data.</text>
</comment>
<dbReference type="OrthoDB" id="661524at2"/>
<dbReference type="RefSeq" id="WP_073854316.1">
    <property type="nucleotide sequence ID" value="NZ_LVWA01000011.1"/>
</dbReference>
<dbReference type="STRING" id="1797110.A3841_04825"/>
<accession>A0A1Q5P9I0</accession>
<dbReference type="AlphaFoldDB" id="A0A1Q5P9I0"/>
<reference evidence="1 2" key="1">
    <citation type="submission" date="2016-03" db="EMBL/GenBank/DDBJ databases">
        <title>Genome sequence of Pontibacter sp. nov., of the family cytophagaceae, isolated from marine sediment of the Yellow Sea, China.</title>
        <authorList>
            <person name="Zhang G."/>
            <person name="Zhang R."/>
        </authorList>
    </citation>
    <scope>NUCLEOTIDE SEQUENCE [LARGE SCALE GENOMIC DNA]</scope>
    <source>
        <strain evidence="1 2">S10-8</strain>
    </source>
</reference>
<keyword evidence="2" id="KW-1185">Reference proteome</keyword>
<sequence>MPKFDGSEGVAIELATAVKWTKNYRERAAPDPVRGVVIKGHFFGRELLEKILSQDGCMGIRIYHARDERGQRQLVLVGADADGEDMTAGTMADGAKVCPPDCATGELNG</sequence>
<gene>
    <name evidence="1" type="ORF">A3841_04825</name>
</gene>
<evidence type="ECO:0000313" key="1">
    <source>
        <dbReference type="EMBL" id="OKL38854.1"/>
    </source>
</evidence>
<organism evidence="1 2">
    <name type="scientific">Pontibacter flavimaris</name>
    <dbReference type="NCBI Taxonomy" id="1797110"/>
    <lineage>
        <taxon>Bacteria</taxon>
        <taxon>Pseudomonadati</taxon>
        <taxon>Bacteroidota</taxon>
        <taxon>Cytophagia</taxon>
        <taxon>Cytophagales</taxon>
        <taxon>Hymenobacteraceae</taxon>
        <taxon>Pontibacter</taxon>
    </lineage>
</organism>
<proteinExistence type="predicted"/>
<evidence type="ECO:0000313" key="2">
    <source>
        <dbReference type="Proteomes" id="UP000186551"/>
    </source>
</evidence>